<comment type="caution">
    <text evidence="1">The sequence shown here is derived from an EMBL/GenBank/DDBJ whole genome shotgun (WGS) entry which is preliminary data.</text>
</comment>
<name>A0A0C2CST1_9BACT</name>
<evidence type="ECO:0000313" key="2">
    <source>
        <dbReference type="Proteomes" id="UP000031599"/>
    </source>
</evidence>
<accession>A0A0C2CST1</accession>
<reference evidence="1 2" key="1">
    <citation type="submission" date="2014-12" db="EMBL/GenBank/DDBJ databases">
        <title>Genome assembly of Enhygromyxa salina DSM 15201.</title>
        <authorList>
            <person name="Sharma G."/>
            <person name="Subramanian S."/>
        </authorList>
    </citation>
    <scope>NUCLEOTIDE SEQUENCE [LARGE SCALE GENOMIC DNA]</scope>
    <source>
        <strain evidence="1 2">DSM 15201</strain>
    </source>
</reference>
<dbReference type="EMBL" id="JMCC02000076">
    <property type="protein sequence ID" value="KIG14221.1"/>
    <property type="molecule type" value="Genomic_DNA"/>
</dbReference>
<gene>
    <name evidence="1" type="ORF">DB30_06970</name>
</gene>
<sequence length="37" mass="4480">MEQHCVLERSLDAVGLGDRGGRKWFDHRRRRGRWETI</sequence>
<evidence type="ECO:0000313" key="1">
    <source>
        <dbReference type="EMBL" id="KIG14221.1"/>
    </source>
</evidence>
<dbReference type="Proteomes" id="UP000031599">
    <property type="component" value="Unassembled WGS sequence"/>
</dbReference>
<dbReference type="AlphaFoldDB" id="A0A0C2CST1"/>
<organism evidence="1 2">
    <name type="scientific">Enhygromyxa salina</name>
    <dbReference type="NCBI Taxonomy" id="215803"/>
    <lineage>
        <taxon>Bacteria</taxon>
        <taxon>Pseudomonadati</taxon>
        <taxon>Myxococcota</taxon>
        <taxon>Polyangia</taxon>
        <taxon>Nannocystales</taxon>
        <taxon>Nannocystaceae</taxon>
        <taxon>Enhygromyxa</taxon>
    </lineage>
</organism>
<protein>
    <submittedName>
        <fullName evidence="1">Uncharacterized protein</fullName>
    </submittedName>
</protein>
<proteinExistence type="predicted"/>